<sequence>MQYRDLSITTIADEYIVVACDTSSAIGEKENDMISVPAEIASAYCVRGPLLELLCIGAKPLLVVNLSGNEMKPTGEKYIRGIQQELIKAGYPNLSINGSTEENMLTTMSSIGVTILGRSSQEQLKWKSVMPGDIVFQLGTPYVGEELLRHFDDIISYDDIKKLHQWGNRISEIVPVGSKGSWDEANQLAQMNNQIFRPMKDDVLKAMCEQSAGPSTTVIVAGKLELYQDLCETFKDVFIIGEMEAVNE</sequence>
<reference evidence="1 2" key="1">
    <citation type="submission" date="2022-08" db="EMBL/GenBank/DDBJ databases">
        <title>Aerococcaceae sp. nov isolated from spoiled eye mask.</title>
        <authorList>
            <person name="Zhou G."/>
            <person name="Xie X.-B."/>
            <person name="Shi Q.-S."/>
            <person name="Wang Y.-S."/>
            <person name="Wen X."/>
            <person name="Peng H."/>
            <person name="Yang X.-J."/>
            <person name="Tao H.-B."/>
            <person name="Huang X.-M."/>
        </authorList>
    </citation>
    <scope>NUCLEOTIDE SEQUENCE [LARGE SCALE GENOMIC DNA]</scope>
    <source>
        <strain evidence="2">DM20194951</strain>
    </source>
</reference>
<keyword evidence="2" id="KW-1185">Reference proteome</keyword>
<proteinExistence type="predicted"/>
<protein>
    <recommendedName>
        <fullName evidence="3">Alpha-ribazole-5-phosphate synthase</fullName>
    </recommendedName>
</protein>
<dbReference type="Proteomes" id="UP001315967">
    <property type="component" value="Chromosome"/>
</dbReference>
<evidence type="ECO:0000313" key="1">
    <source>
        <dbReference type="EMBL" id="UUX33347.1"/>
    </source>
</evidence>
<organism evidence="1 2">
    <name type="scientific">Fundicoccus culcitae</name>
    <dbReference type="NCBI Taxonomy" id="2969821"/>
    <lineage>
        <taxon>Bacteria</taxon>
        <taxon>Bacillati</taxon>
        <taxon>Bacillota</taxon>
        <taxon>Bacilli</taxon>
        <taxon>Lactobacillales</taxon>
        <taxon>Aerococcaceae</taxon>
        <taxon>Fundicoccus</taxon>
    </lineage>
</organism>
<gene>
    <name evidence="1" type="ORF">NRE15_10605</name>
</gene>
<evidence type="ECO:0000313" key="2">
    <source>
        <dbReference type="Proteomes" id="UP001315967"/>
    </source>
</evidence>
<name>A0ABY5P3P1_9LACT</name>
<evidence type="ECO:0008006" key="3">
    <source>
        <dbReference type="Google" id="ProtNLM"/>
    </source>
</evidence>
<accession>A0ABY5P3P1</accession>
<dbReference type="EMBL" id="CP102453">
    <property type="protein sequence ID" value="UUX33347.1"/>
    <property type="molecule type" value="Genomic_DNA"/>
</dbReference>
<dbReference type="RefSeq" id="WP_313792848.1">
    <property type="nucleotide sequence ID" value="NZ_CP102453.1"/>
</dbReference>